<name>A0A6N0HN27_9GAMM</name>
<accession>A0A6N0HN27</accession>
<evidence type="ECO:0000313" key="1">
    <source>
        <dbReference type="EMBL" id="QKQ23744.1"/>
    </source>
</evidence>
<protein>
    <submittedName>
        <fullName evidence="1">Uncharacterized protein</fullName>
    </submittedName>
</protein>
<dbReference type="RefSeq" id="WP_174605184.1">
    <property type="nucleotide sequence ID" value="NZ_CP054490.1"/>
</dbReference>
<proteinExistence type="predicted"/>
<dbReference type="AlphaFoldDB" id="A0A6N0HN27"/>
<dbReference type="Proteomes" id="UP000509429">
    <property type="component" value="Chromosome"/>
</dbReference>
<keyword evidence="2" id="KW-1185">Reference proteome</keyword>
<organism evidence="1 2">
    <name type="scientific">Candidatus Ruthia endofausta</name>
    <dbReference type="NCBI Taxonomy" id="2738852"/>
    <lineage>
        <taxon>Bacteria</taxon>
        <taxon>Pseudomonadati</taxon>
        <taxon>Pseudomonadota</taxon>
        <taxon>Gammaproteobacteria</taxon>
        <taxon>Candidatus Pseudothioglobaceae</taxon>
        <taxon>Candidatus Ruthturnera</taxon>
    </lineage>
</organism>
<gene>
    <name evidence="1" type="ORF">HUE58_00685</name>
</gene>
<dbReference type="EMBL" id="CP054490">
    <property type="protein sequence ID" value="QKQ23744.1"/>
    <property type="molecule type" value="Genomic_DNA"/>
</dbReference>
<dbReference type="KEGG" id="reo:HUE58_00685"/>
<reference evidence="1 2" key="1">
    <citation type="submission" date="2020-05" db="EMBL/GenBank/DDBJ databases">
        <title>Horizontal transmission and recombination maintain forever young bacterial symbiont genomes.</title>
        <authorList>
            <person name="Russell S.L."/>
            <person name="Pepper-Tunick E."/>
            <person name="Svedberg J."/>
            <person name="Byrne A."/>
            <person name="Ruelas Castillo J."/>
            <person name="Vollmers C."/>
            <person name="Beinart R.A."/>
            <person name="Corbett-Detig R."/>
        </authorList>
    </citation>
    <scope>NUCLEOTIDE SEQUENCE [LARGE SCALE GENOMIC DNA]</scope>
    <source>
        <strain evidence="1">JDF_Ridge</strain>
    </source>
</reference>
<sequence length="55" mass="6254">MSLVKYILVLGVVVTVLSGRFFGKIWPNQNNQLKSSSEKNCFLLLIIVISRRKMA</sequence>
<evidence type="ECO:0000313" key="2">
    <source>
        <dbReference type="Proteomes" id="UP000509429"/>
    </source>
</evidence>